<keyword evidence="3" id="KW-1185">Reference proteome</keyword>
<dbReference type="GO" id="GO:0004553">
    <property type="term" value="F:hydrolase activity, hydrolyzing O-glycosyl compounds"/>
    <property type="evidence" value="ECO:0007669"/>
    <property type="project" value="InterPro"/>
</dbReference>
<proteinExistence type="predicted"/>
<comment type="caution">
    <text evidence="2">The sequence shown here is derived from an EMBL/GenBank/DDBJ whole genome shotgun (WGS) entry which is preliminary data.</text>
</comment>
<gene>
    <name evidence="2" type="ORF">CRG98_035657</name>
</gene>
<dbReference type="EMBL" id="PGOL01002959">
    <property type="protein sequence ID" value="PKI43981.1"/>
    <property type="molecule type" value="Genomic_DNA"/>
</dbReference>
<sequence>MTPFVGGLDARRPYLSLMVEAVMKNSPKIKLYEPALVSGNPTETRLGNYDEAHVFKSHGACAAFLANYNPRSFAKVSFGNMHYNLPPWSISILPDCKNTVYNTARVDKGTSSNSMEFYSCENSYPETARILAPPTLPCLKPQGECRNFPAFTKPPSRIQH</sequence>
<dbReference type="STRING" id="22663.A0A2I0IIY1"/>
<dbReference type="InterPro" id="IPR001944">
    <property type="entry name" value="Glycoside_Hdrlase_35"/>
</dbReference>
<evidence type="ECO:0000313" key="3">
    <source>
        <dbReference type="Proteomes" id="UP000233551"/>
    </source>
</evidence>
<name>A0A2I0IIY1_PUNGR</name>
<protein>
    <recommendedName>
        <fullName evidence="1">Beta-galactosidase beta-sandwich domain-containing protein</fullName>
    </recommendedName>
</protein>
<feature type="domain" description="Beta-galactosidase beta-sandwich" evidence="1">
    <location>
        <begin position="51"/>
        <end position="106"/>
    </location>
</feature>
<dbReference type="PANTHER" id="PTHR23421">
    <property type="entry name" value="BETA-GALACTOSIDASE RELATED"/>
    <property type="match status" value="1"/>
</dbReference>
<evidence type="ECO:0000313" key="2">
    <source>
        <dbReference type="EMBL" id="PKI43981.1"/>
    </source>
</evidence>
<organism evidence="2 3">
    <name type="scientific">Punica granatum</name>
    <name type="common">Pomegranate</name>
    <dbReference type="NCBI Taxonomy" id="22663"/>
    <lineage>
        <taxon>Eukaryota</taxon>
        <taxon>Viridiplantae</taxon>
        <taxon>Streptophyta</taxon>
        <taxon>Embryophyta</taxon>
        <taxon>Tracheophyta</taxon>
        <taxon>Spermatophyta</taxon>
        <taxon>Magnoliopsida</taxon>
        <taxon>eudicotyledons</taxon>
        <taxon>Gunneridae</taxon>
        <taxon>Pentapetalae</taxon>
        <taxon>rosids</taxon>
        <taxon>malvids</taxon>
        <taxon>Myrtales</taxon>
        <taxon>Lythraceae</taxon>
        <taxon>Punica</taxon>
    </lineage>
</organism>
<dbReference type="Proteomes" id="UP000233551">
    <property type="component" value="Unassembled WGS sequence"/>
</dbReference>
<reference evidence="2 3" key="1">
    <citation type="submission" date="2017-11" db="EMBL/GenBank/DDBJ databases">
        <title>De-novo sequencing of pomegranate (Punica granatum L.) genome.</title>
        <authorList>
            <person name="Akparov Z."/>
            <person name="Amiraslanov A."/>
            <person name="Hajiyeva S."/>
            <person name="Abbasov M."/>
            <person name="Kaur K."/>
            <person name="Hamwieh A."/>
            <person name="Solovyev V."/>
            <person name="Salamov A."/>
            <person name="Braich B."/>
            <person name="Kosarev P."/>
            <person name="Mahmoud A."/>
            <person name="Hajiyev E."/>
            <person name="Babayeva S."/>
            <person name="Izzatullayeva V."/>
            <person name="Mammadov A."/>
            <person name="Mammadov A."/>
            <person name="Sharifova S."/>
            <person name="Ojaghi J."/>
            <person name="Eynullazada K."/>
            <person name="Bayramov B."/>
            <person name="Abdulazimova A."/>
            <person name="Shahmuradov I."/>
        </authorList>
    </citation>
    <scope>NUCLEOTIDE SEQUENCE [LARGE SCALE GENOMIC DNA]</scope>
    <source>
        <strain evidence="3">cv. AG2017</strain>
        <tissue evidence="2">Leaf</tissue>
    </source>
</reference>
<dbReference type="GO" id="GO:0005975">
    <property type="term" value="P:carbohydrate metabolic process"/>
    <property type="evidence" value="ECO:0007669"/>
    <property type="project" value="InterPro"/>
</dbReference>
<dbReference type="Pfam" id="PF17834">
    <property type="entry name" value="GHD"/>
    <property type="match status" value="1"/>
</dbReference>
<accession>A0A2I0IIY1</accession>
<dbReference type="AlphaFoldDB" id="A0A2I0IIY1"/>
<dbReference type="InterPro" id="IPR041392">
    <property type="entry name" value="GHD"/>
</dbReference>
<evidence type="ECO:0000259" key="1">
    <source>
        <dbReference type="Pfam" id="PF17834"/>
    </source>
</evidence>